<proteinExistence type="predicted"/>
<gene>
    <name evidence="1" type="ORF">BD36_00110</name>
</gene>
<dbReference type="Proteomes" id="UP000260363">
    <property type="component" value="Chromosome"/>
</dbReference>
<protein>
    <submittedName>
        <fullName evidence="1">Uncharacterized protein</fullName>
    </submittedName>
</protein>
<sequence length="609" mass="71011">MVRVFLLVGFLLSCFSAGSKLYLFFSSWETTPEQYDGKHQAVARLREKSTLSEGLPIEQEQMYLLCCQGFTLQTQRKFKESEEIFSRIYKKKTSSPFFLKRELLEGRIINAYFLDNIPLMAGYIAELEQEAGSEAHICLFKALHAYREKKYNVAIDELSHWFEHIEKTKPLCLDTNIYELFPSYVLEDIAAESLIGSGRYVEGRIVLNRIFHKIMSREYAWSVDMYNRLVLMLGQSYLLELKEGVRSDLLPEYYKTMVFYQKQMRGFDAVAYRTFFPENALIPTIMQHIFVVPETMLPLFMDALFLWENSYVNPNYSLVLEGIKKEVLQGSPDLLKICQAIADSKIQKLKEEAIEDFSKELVFWVAQGNTVRANQYLALLKILDPRASWGHKLLLSEQDFVKIVCEDDEHFSRLKDYLILWEEQDVADVDRQQLVHYLLFSAENLWRIGKEEACVRLLKEIIAFSHYDKVCQNQVLRIVKRFYTQALSMRTFPHLILIEDFLDDVGLTTALVSDAEIANCLADAQYLFSTKDYRLCIIYSSWLARVSPSTEVLRLLGLSLAGQKEYQEAWEILQKLPLGKDTCDSQVQKALLLCHKYITRQQKNTFFRE</sequence>
<accession>A0A069ZWM8</accession>
<dbReference type="PATRIC" id="fig|83560.10.peg.21"/>
<dbReference type="Pfam" id="PF07079">
    <property type="entry name" value="DUF1347"/>
    <property type="match status" value="1"/>
</dbReference>
<name>A0A069ZWM8_CHLMR</name>
<dbReference type="KEGG" id="cmm:NC80_00100"/>
<dbReference type="InterPro" id="IPR010764">
    <property type="entry name" value="DUF1347"/>
</dbReference>
<evidence type="ECO:0000313" key="2">
    <source>
        <dbReference type="Proteomes" id="UP000260363"/>
    </source>
</evidence>
<dbReference type="GeneID" id="1245544"/>
<dbReference type="KEGG" id="cmg:NC81_00105"/>
<dbReference type="AlphaFoldDB" id="A0A069ZWM8"/>
<dbReference type="KEGG" id="cmx:DNC_00105"/>
<reference evidence="1 2" key="1">
    <citation type="submission" date="2014-02" db="EMBL/GenBank/DDBJ databases">
        <authorList>
            <person name="Chen C."/>
            <person name="Conrad T.A."/>
            <person name="Zhou Z."/>
            <person name="Lai Z."/>
            <person name="Zhong G."/>
        </authorList>
    </citation>
    <scope>NUCLEOTIDE SEQUENCE [LARGE SCALE GENOMIC DNA]</scope>
    <source>
        <strain evidence="1 2">Nigg3-28</strain>
    </source>
</reference>
<organism evidence="1 2">
    <name type="scientific">Chlamydia muridarum</name>
    <dbReference type="NCBI Taxonomy" id="83560"/>
    <lineage>
        <taxon>Bacteria</taxon>
        <taxon>Pseudomonadati</taxon>
        <taxon>Chlamydiota</taxon>
        <taxon>Chlamydiia</taxon>
        <taxon>Chlamydiales</taxon>
        <taxon>Chlamydiaceae</taxon>
        <taxon>Chlamydia/Chlamydophila group</taxon>
        <taxon>Chlamydia</taxon>
    </lineage>
</organism>
<dbReference type="PIRSF" id="PIRSF009431">
    <property type="entry name" value="DUF1347"/>
    <property type="match status" value="1"/>
</dbReference>
<dbReference type="RefSeq" id="WP_010229138.1">
    <property type="nucleotide sequence ID" value="NZ_CP007217.1"/>
</dbReference>
<dbReference type="STRING" id="83560.NC80_00100"/>
<evidence type="ECO:0000313" key="1">
    <source>
        <dbReference type="EMBL" id="AJR10126.1"/>
    </source>
</evidence>
<dbReference type="EMBL" id="CP007217">
    <property type="protein sequence ID" value="AJR10126.1"/>
    <property type="molecule type" value="Genomic_DNA"/>
</dbReference>
<dbReference type="OMA" id="YYEMILF"/>